<sequence length="307" mass="33022">MQNEMEKNLLKKIAGISGFSLGSAFNLRANGVGVERHSTDQVKIVSKVDKPGIDIYVKANSKGEQVHIPVIVTDTGVNDLVYNDFYIGEGAQVEIIAGCGIHNDGCNPSQHDGIHTFHIGKNANVIYSEKHYGEGNGSGERILNPTTIVYMEENAVCQMDTVQIKGVDSTVRKMDAYVGANAKLIVNEKLMTHGVQTAHSDVTVNLNGADSSVQIVSRSVGKDNSVQVFHPIAVGNTKCRAHIQCDSILMGQAKISSIPEIAANHVDAQIIHEAAIGKINSDQLIKLQTLGLDEEAAEKVIIDGFLK</sequence>
<protein>
    <submittedName>
        <fullName evidence="2">SufD family Fe-S cluster assembly protein</fullName>
    </submittedName>
</protein>
<comment type="caution">
    <text evidence="2">The sequence shown here is derived from an EMBL/GenBank/DDBJ whole genome shotgun (WGS) entry which is preliminary data.</text>
</comment>
<dbReference type="RefSeq" id="WP_178200237.1">
    <property type="nucleotide sequence ID" value="NZ_CALVCM010000030.1"/>
</dbReference>
<gene>
    <name evidence="2" type="ORF">NE663_06425</name>
</gene>
<evidence type="ECO:0000313" key="2">
    <source>
        <dbReference type="EMBL" id="MCQ5121895.1"/>
    </source>
</evidence>
<dbReference type="Pfam" id="PF01458">
    <property type="entry name" value="SUFBD_core"/>
    <property type="match status" value="1"/>
</dbReference>
<accession>A0ABT1SKZ0</accession>
<evidence type="ECO:0000313" key="3">
    <source>
        <dbReference type="Proteomes" id="UP001524435"/>
    </source>
</evidence>
<dbReference type="EMBL" id="JANGCH010000007">
    <property type="protein sequence ID" value="MCQ5121895.1"/>
    <property type="molecule type" value="Genomic_DNA"/>
</dbReference>
<name>A0ABT1SKZ0_9FIRM</name>
<organism evidence="2 3">
    <name type="scientific">Massilicoli timonensis</name>
    <dbReference type="NCBI Taxonomy" id="2015901"/>
    <lineage>
        <taxon>Bacteria</taxon>
        <taxon>Bacillati</taxon>
        <taxon>Bacillota</taxon>
        <taxon>Erysipelotrichia</taxon>
        <taxon>Erysipelotrichales</taxon>
        <taxon>Erysipelotrichaceae</taxon>
        <taxon>Massilicoli</taxon>
    </lineage>
</organism>
<feature type="domain" description="SUF system FeS cluster assembly SufBD core" evidence="1">
    <location>
        <begin position="87"/>
        <end position="305"/>
    </location>
</feature>
<evidence type="ECO:0000259" key="1">
    <source>
        <dbReference type="Pfam" id="PF01458"/>
    </source>
</evidence>
<dbReference type="InterPro" id="IPR000825">
    <property type="entry name" value="SUF_FeS_clus_asmbl_SufBD_core"/>
</dbReference>
<dbReference type="Proteomes" id="UP001524435">
    <property type="component" value="Unassembled WGS sequence"/>
</dbReference>
<reference evidence="2 3" key="1">
    <citation type="submission" date="2022-06" db="EMBL/GenBank/DDBJ databases">
        <title>Isolation of gut microbiota from human fecal samples.</title>
        <authorList>
            <person name="Pamer E.G."/>
            <person name="Barat B."/>
            <person name="Waligurski E."/>
            <person name="Medina S."/>
            <person name="Paddock L."/>
            <person name="Mostad J."/>
        </authorList>
    </citation>
    <scope>NUCLEOTIDE SEQUENCE [LARGE SCALE GENOMIC DNA]</scope>
    <source>
        <strain evidence="2 3">DFI.6.1</strain>
    </source>
</reference>
<dbReference type="InterPro" id="IPR037284">
    <property type="entry name" value="SUF_FeS_clus_asmbl_SufBD_sf"/>
</dbReference>
<dbReference type="SUPFAM" id="SSF101960">
    <property type="entry name" value="Stabilizer of iron transporter SufD"/>
    <property type="match status" value="1"/>
</dbReference>
<dbReference type="InterPro" id="IPR055346">
    <property type="entry name" value="Fe-S_cluster_assembly_SufBD"/>
</dbReference>
<proteinExistence type="predicted"/>
<keyword evidence="3" id="KW-1185">Reference proteome</keyword>
<dbReference type="PANTHER" id="PTHR30508">
    <property type="entry name" value="FES CLUSTER ASSEMBLY PROTEIN SUF"/>
    <property type="match status" value="1"/>
</dbReference>
<dbReference type="PANTHER" id="PTHR30508:SF6">
    <property type="entry name" value="UPF0051 PROTEIN MJ0034"/>
    <property type="match status" value="1"/>
</dbReference>